<dbReference type="RefSeq" id="WP_157324131.1">
    <property type="nucleotide sequence ID" value="NZ_BMFX01000004.1"/>
</dbReference>
<evidence type="ECO:0000313" key="4">
    <source>
        <dbReference type="EMBL" id="MVT26801.1"/>
    </source>
</evidence>
<reference evidence="4 5" key="1">
    <citation type="submission" date="2019-12" db="EMBL/GenBank/DDBJ databases">
        <title>Nesterenkonia muleiensis sp. nov., a novel actinobacterium isolated from sap of Populus euphratica.</title>
        <authorList>
            <person name="Wang R."/>
        </authorList>
    </citation>
    <scope>NUCLEOTIDE SEQUENCE [LARGE SCALE GENOMIC DNA]</scope>
    <source>
        <strain evidence="4 5">F10</strain>
    </source>
</reference>
<gene>
    <name evidence="4" type="ORF">GNZ21_10595</name>
</gene>
<organism evidence="4 5">
    <name type="scientific">Nesterenkonia alkaliphila</name>
    <dbReference type="NCBI Taxonomy" id="1463631"/>
    <lineage>
        <taxon>Bacteria</taxon>
        <taxon>Bacillati</taxon>
        <taxon>Actinomycetota</taxon>
        <taxon>Actinomycetes</taxon>
        <taxon>Micrococcales</taxon>
        <taxon>Micrococcaceae</taxon>
        <taxon>Nesterenkonia</taxon>
    </lineage>
</organism>
<keyword evidence="2" id="KW-0812">Transmembrane</keyword>
<evidence type="ECO:0000256" key="1">
    <source>
        <dbReference type="SAM" id="MobiDB-lite"/>
    </source>
</evidence>
<dbReference type="AlphaFoldDB" id="A0A7K1ULA7"/>
<name>A0A7K1ULA7_9MICC</name>
<dbReference type="EMBL" id="WRPM01000072">
    <property type="protein sequence ID" value="MVT26801.1"/>
    <property type="molecule type" value="Genomic_DNA"/>
</dbReference>
<feature type="transmembrane region" description="Helical" evidence="2">
    <location>
        <begin position="52"/>
        <end position="71"/>
    </location>
</feature>
<evidence type="ECO:0000256" key="2">
    <source>
        <dbReference type="SAM" id="Phobius"/>
    </source>
</evidence>
<comment type="caution">
    <text evidence="4">The sequence shown here is derived from an EMBL/GenBank/DDBJ whole genome shotgun (WGS) entry which is preliminary data.</text>
</comment>
<dbReference type="Proteomes" id="UP000460157">
    <property type="component" value="Unassembled WGS sequence"/>
</dbReference>
<feature type="transmembrane region" description="Helical" evidence="2">
    <location>
        <begin position="98"/>
        <end position="116"/>
    </location>
</feature>
<feature type="domain" description="DUF1648" evidence="3">
    <location>
        <begin position="59"/>
        <end position="104"/>
    </location>
</feature>
<evidence type="ECO:0000313" key="5">
    <source>
        <dbReference type="Proteomes" id="UP000460157"/>
    </source>
</evidence>
<dbReference type="OrthoDB" id="9808690at2"/>
<sequence>MREQTSGGTMSEHSPEQEQQAPVSKSDRFYRLAHGDPRPKPDFTMDPLHRGLVLLSAVTVLVMTALVALRVPEMPEQIPVHLSISGEVNRYGSPWTSLWVTAGLAVLVLGTAWISFKPHWFNYPYRIEPANAQRVYRIGQQLTVQIAALMAAATFGSAASWLGWGLFWLVPMSVAVLLALTVIHIIRTFRAR</sequence>
<feature type="region of interest" description="Disordered" evidence="1">
    <location>
        <begin position="1"/>
        <end position="31"/>
    </location>
</feature>
<feature type="transmembrane region" description="Helical" evidence="2">
    <location>
        <begin position="168"/>
        <end position="186"/>
    </location>
</feature>
<dbReference type="InterPro" id="IPR012867">
    <property type="entry name" value="DUF1648"/>
</dbReference>
<evidence type="ECO:0000259" key="3">
    <source>
        <dbReference type="Pfam" id="PF07853"/>
    </source>
</evidence>
<proteinExistence type="predicted"/>
<feature type="compositionally biased region" description="Polar residues" evidence="1">
    <location>
        <begin position="1"/>
        <end position="23"/>
    </location>
</feature>
<dbReference type="Pfam" id="PF07853">
    <property type="entry name" value="DUF1648"/>
    <property type="match status" value="1"/>
</dbReference>
<keyword evidence="5" id="KW-1185">Reference proteome</keyword>
<protein>
    <submittedName>
        <fullName evidence="4">DUF1648 domain-containing protein</fullName>
    </submittedName>
</protein>
<feature type="transmembrane region" description="Helical" evidence="2">
    <location>
        <begin position="142"/>
        <end position="162"/>
    </location>
</feature>
<accession>A0A7K1ULA7</accession>
<keyword evidence="2" id="KW-0472">Membrane</keyword>
<keyword evidence="2" id="KW-1133">Transmembrane helix</keyword>